<dbReference type="Proteomes" id="UP001180020">
    <property type="component" value="Unassembled WGS sequence"/>
</dbReference>
<dbReference type="PANTHER" id="PTHR23019:SF0">
    <property type="entry name" value="NUCLEAR PORE MEMBRANE GLYCOPROTEIN 210"/>
    <property type="match status" value="1"/>
</dbReference>
<dbReference type="InterPro" id="IPR045197">
    <property type="entry name" value="NUP210-like"/>
</dbReference>
<organism evidence="2 3">
    <name type="scientific">Acorus calamus</name>
    <name type="common">Sweet flag</name>
    <dbReference type="NCBI Taxonomy" id="4465"/>
    <lineage>
        <taxon>Eukaryota</taxon>
        <taxon>Viridiplantae</taxon>
        <taxon>Streptophyta</taxon>
        <taxon>Embryophyta</taxon>
        <taxon>Tracheophyta</taxon>
        <taxon>Spermatophyta</taxon>
        <taxon>Magnoliopsida</taxon>
        <taxon>Liliopsida</taxon>
        <taxon>Acoraceae</taxon>
        <taxon>Acorus</taxon>
    </lineage>
</organism>
<comment type="caution">
    <text evidence="2">The sequence shown here is derived from an EMBL/GenBank/DDBJ whole genome shotgun (WGS) entry which is preliminary data.</text>
</comment>
<dbReference type="PANTHER" id="PTHR23019">
    <property type="entry name" value="NUCLEAR PORE MEMBRANE GLYCOPROTEIN GP210-RELATED"/>
    <property type="match status" value="1"/>
</dbReference>
<keyword evidence="1" id="KW-0732">Signal</keyword>
<sequence length="74" mass="8172">MSRPSVWAAAVLIMTMVVGLWGEAEGISSGPHINDLNVLLPPRMTHPVEYRLRGTDGCFTWNRAICAGVEGYWL</sequence>
<name>A0AAV9D1M0_ACOCL</name>
<evidence type="ECO:0000313" key="2">
    <source>
        <dbReference type="EMBL" id="KAK1294791.1"/>
    </source>
</evidence>
<dbReference type="EMBL" id="JAUJYO010000016">
    <property type="protein sequence ID" value="KAK1294791.1"/>
    <property type="molecule type" value="Genomic_DNA"/>
</dbReference>
<protein>
    <submittedName>
        <fullName evidence="2">Uncharacterized protein</fullName>
    </submittedName>
</protein>
<accession>A0AAV9D1M0</accession>
<feature type="chain" id="PRO_5043384373" evidence="1">
    <location>
        <begin position="27"/>
        <end position="74"/>
    </location>
</feature>
<reference evidence="2" key="1">
    <citation type="journal article" date="2023" name="Nat. Commun.">
        <title>Diploid and tetraploid genomes of Acorus and the evolution of monocots.</title>
        <authorList>
            <person name="Ma L."/>
            <person name="Liu K.W."/>
            <person name="Li Z."/>
            <person name="Hsiao Y.Y."/>
            <person name="Qi Y."/>
            <person name="Fu T."/>
            <person name="Tang G.D."/>
            <person name="Zhang D."/>
            <person name="Sun W.H."/>
            <person name="Liu D.K."/>
            <person name="Li Y."/>
            <person name="Chen G.Z."/>
            <person name="Liu X.D."/>
            <person name="Liao X.Y."/>
            <person name="Jiang Y.T."/>
            <person name="Yu X."/>
            <person name="Hao Y."/>
            <person name="Huang J."/>
            <person name="Zhao X.W."/>
            <person name="Ke S."/>
            <person name="Chen Y.Y."/>
            <person name="Wu W.L."/>
            <person name="Hsu J.L."/>
            <person name="Lin Y.F."/>
            <person name="Huang M.D."/>
            <person name="Li C.Y."/>
            <person name="Huang L."/>
            <person name="Wang Z.W."/>
            <person name="Zhao X."/>
            <person name="Zhong W.Y."/>
            <person name="Peng D.H."/>
            <person name="Ahmad S."/>
            <person name="Lan S."/>
            <person name="Zhang J.S."/>
            <person name="Tsai W.C."/>
            <person name="Van de Peer Y."/>
            <person name="Liu Z.J."/>
        </authorList>
    </citation>
    <scope>NUCLEOTIDE SEQUENCE</scope>
    <source>
        <strain evidence="2">CP</strain>
    </source>
</reference>
<proteinExistence type="predicted"/>
<keyword evidence="3" id="KW-1185">Reference proteome</keyword>
<evidence type="ECO:0000256" key="1">
    <source>
        <dbReference type="SAM" id="SignalP"/>
    </source>
</evidence>
<evidence type="ECO:0000313" key="3">
    <source>
        <dbReference type="Proteomes" id="UP001180020"/>
    </source>
</evidence>
<dbReference type="AlphaFoldDB" id="A0AAV9D1M0"/>
<feature type="signal peptide" evidence="1">
    <location>
        <begin position="1"/>
        <end position="26"/>
    </location>
</feature>
<gene>
    <name evidence="2" type="ORF">QJS10_CPA16g00545</name>
</gene>
<reference evidence="2" key="2">
    <citation type="submission" date="2023-06" db="EMBL/GenBank/DDBJ databases">
        <authorList>
            <person name="Ma L."/>
            <person name="Liu K.-W."/>
            <person name="Li Z."/>
            <person name="Hsiao Y.-Y."/>
            <person name="Qi Y."/>
            <person name="Fu T."/>
            <person name="Tang G."/>
            <person name="Zhang D."/>
            <person name="Sun W.-H."/>
            <person name="Liu D.-K."/>
            <person name="Li Y."/>
            <person name="Chen G.-Z."/>
            <person name="Liu X.-D."/>
            <person name="Liao X.-Y."/>
            <person name="Jiang Y.-T."/>
            <person name="Yu X."/>
            <person name="Hao Y."/>
            <person name="Huang J."/>
            <person name="Zhao X.-W."/>
            <person name="Ke S."/>
            <person name="Chen Y.-Y."/>
            <person name="Wu W.-L."/>
            <person name="Hsu J.-L."/>
            <person name="Lin Y.-F."/>
            <person name="Huang M.-D."/>
            <person name="Li C.-Y."/>
            <person name="Huang L."/>
            <person name="Wang Z.-W."/>
            <person name="Zhao X."/>
            <person name="Zhong W.-Y."/>
            <person name="Peng D.-H."/>
            <person name="Ahmad S."/>
            <person name="Lan S."/>
            <person name="Zhang J.-S."/>
            <person name="Tsai W.-C."/>
            <person name="Van De Peer Y."/>
            <person name="Liu Z.-J."/>
        </authorList>
    </citation>
    <scope>NUCLEOTIDE SEQUENCE</scope>
    <source>
        <strain evidence="2">CP</strain>
        <tissue evidence="2">Leaves</tissue>
    </source>
</reference>